<protein>
    <submittedName>
        <fullName evidence="7">Uncharacterized protein</fullName>
    </submittedName>
</protein>
<organism evidence="7 8">
    <name type="scientific">Lupinus luteus</name>
    <name type="common">European yellow lupine</name>
    <dbReference type="NCBI Taxonomy" id="3873"/>
    <lineage>
        <taxon>Eukaryota</taxon>
        <taxon>Viridiplantae</taxon>
        <taxon>Streptophyta</taxon>
        <taxon>Embryophyta</taxon>
        <taxon>Tracheophyta</taxon>
        <taxon>Spermatophyta</taxon>
        <taxon>Magnoliopsida</taxon>
        <taxon>eudicotyledons</taxon>
        <taxon>Gunneridae</taxon>
        <taxon>Pentapetalae</taxon>
        <taxon>rosids</taxon>
        <taxon>fabids</taxon>
        <taxon>Fabales</taxon>
        <taxon>Fabaceae</taxon>
        <taxon>Papilionoideae</taxon>
        <taxon>50 kb inversion clade</taxon>
        <taxon>genistoids sensu lato</taxon>
        <taxon>core genistoids</taxon>
        <taxon>Genisteae</taxon>
        <taxon>Lupinus</taxon>
    </lineage>
</organism>
<keyword evidence="2" id="KW-0808">Transferase</keyword>
<name>A0AAV1YKC5_LUPLU</name>
<reference evidence="7 8" key="1">
    <citation type="submission" date="2024-03" db="EMBL/GenBank/DDBJ databases">
        <authorList>
            <person name="Martinez-Hernandez J."/>
        </authorList>
    </citation>
    <scope>NUCLEOTIDE SEQUENCE [LARGE SCALE GENOMIC DNA]</scope>
</reference>
<comment type="caution">
    <text evidence="7">The sequence shown here is derived from an EMBL/GenBank/DDBJ whole genome shotgun (WGS) entry which is preliminary data.</text>
</comment>
<dbReference type="EMBL" id="CAXHTB010000025">
    <property type="protein sequence ID" value="CAL0333389.1"/>
    <property type="molecule type" value="Genomic_DNA"/>
</dbReference>
<dbReference type="InterPro" id="IPR012967">
    <property type="entry name" value="COMT_dimerisation"/>
</dbReference>
<dbReference type="PROSITE" id="PS51683">
    <property type="entry name" value="SAM_OMT_II"/>
    <property type="match status" value="1"/>
</dbReference>
<evidence type="ECO:0000313" key="8">
    <source>
        <dbReference type="Proteomes" id="UP001497480"/>
    </source>
</evidence>
<evidence type="ECO:0000256" key="3">
    <source>
        <dbReference type="ARBA" id="ARBA00022691"/>
    </source>
</evidence>
<dbReference type="SUPFAM" id="SSF46785">
    <property type="entry name" value="Winged helix' DNA-binding domain"/>
    <property type="match status" value="1"/>
</dbReference>
<gene>
    <name evidence="7" type="ORF">LLUT_LOCUS34449</name>
</gene>
<dbReference type="CDD" id="cd02440">
    <property type="entry name" value="AdoMet_MTases"/>
    <property type="match status" value="1"/>
</dbReference>
<dbReference type="Proteomes" id="UP001497480">
    <property type="component" value="Unassembled WGS sequence"/>
</dbReference>
<evidence type="ECO:0000256" key="1">
    <source>
        <dbReference type="ARBA" id="ARBA00022603"/>
    </source>
</evidence>
<dbReference type="InterPro" id="IPR001077">
    <property type="entry name" value="COMT_C"/>
</dbReference>
<proteinExistence type="predicted"/>
<evidence type="ECO:0000313" key="7">
    <source>
        <dbReference type="EMBL" id="CAL0333389.1"/>
    </source>
</evidence>
<feature type="active site" description="Proton acceptor" evidence="4">
    <location>
        <position position="271"/>
    </location>
</feature>
<keyword evidence="3" id="KW-0949">S-adenosyl-L-methionine</keyword>
<dbReference type="PANTHER" id="PTHR11746">
    <property type="entry name" value="O-METHYLTRANSFERASE"/>
    <property type="match status" value="1"/>
</dbReference>
<evidence type="ECO:0000259" key="5">
    <source>
        <dbReference type="Pfam" id="PF00891"/>
    </source>
</evidence>
<dbReference type="GO" id="GO:0008171">
    <property type="term" value="F:O-methyltransferase activity"/>
    <property type="evidence" value="ECO:0007669"/>
    <property type="project" value="InterPro"/>
</dbReference>
<dbReference type="SUPFAM" id="SSF53335">
    <property type="entry name" value="S-adenosyl-L-methionine-dependent methyltransferases"/>
    <property type="match status" value="1"/>
</dbReference>
<dbReference type="InterPro" id="IPR016461">
    <property type="entry name" value="COMT-like"/>
</dbReference>
<dbReference type="GO" id="GO:0008757">
    <property type="term" value="F:S-adenosylmethionine-dependent methyltransferase activity"/>
    <property type="evidence" value="ECO:0007669"/>
    <property type="project" value="UniProtKB-ARBA"/>
</dbReference>
<accession>A0AAV1YKC5</accession>
<dbReference type="AlphaFoldDB" id="A0AAV1YKC5"/>
<dbReference type="InterPro" id="IPR036388">
    <property type="entry name" value="WH-like_DNA-bd_sf"/>
</dbReference>
<keyword evidence="8" id="KW-1185">Reference proteome</keyword>
<evidence type="ECO:0000259" key="6">
    <source>
        <dbReference type="Pfam" id="PF08100"/>
    </source>
</evidence>
<dbReference type="GO" id="GO:0032259">
    <property type="term" value="P:methylation"/>
    <property type="evidence" value="ECO:0007669"/>
    <property type="project" value="UniProtKB-KW"/>
</dbReference>
<dbReference type="PIRSF" id="PIRSF005739">
    <property type="entry name" value="O-mtase"/>
    <property type="match status" value="1"/>
</dbReference>
<keyword evidence="1" id="KW-0489">Methyltransferase</keyword>
<evidence type="ECO:0000256" key="2">
    <source>
        <dbReference type="ARBA" id="ARBA00022679"/>
    </source>
</evidence>
<dbReference type="Pfam" id="PF00891">
    <property type="entry name" value="Methyltransf_2"/>
    <property type="match status" value="1"/>
</dbReference>
<dbReference type="FunFam" id="1.10.10.10:FF:000357">
    <property type="entry name" value="Caffeic acid 3-O-methyltransferase"/>
    <property type="match status" value="1"/>
</dbReference>
<dbReference type="InterPro" id="IPR029063">
    <property type="entry name" value="SAM-dependent_MTases_sf"/>
</dbReference>
<feature type="domain" description="O-methyltransferase dimerisation" evidence="6">
    <location>
        <begin position="32"/>
        <end position="119"/>
    </location>
</feature>
<evidence type="ECO:0000256" key="4">
    <source>
        <dbReference type="PIRSR" id="PIRSR005739-1"/>
    </source>
</evidence>
<dbReference type="GO" id="GO:0046983">
    <property type="term" value="F:protein dimerization activity"/>
    <property type="evidence" value="ECO:0007669"/>
    <property type="project" value="InterPro"/>
</dbReference>
<sequence length="365" mass="40860">MNSIEKREVKIPTKEEDDQACIHAMVLSSFQVFPSVLNAAIDLNLFDIISESAPQGEYVSVSNIASKIPTQYHELDKRVDRMLRVLATFSLLNSTTYTDKDGLVERFYSLSLTGKYFLRNQIENLASFTNLTSHPSQVKVWLNIKDAILDGGIDLFNKVHGITMWENMEKDTKLNQTFNKAMSGMSAVQMRKYLEVYDGFQGISTLVDVGGGTGQCLKMILSKYPNIKGINFDLPQVIQHALPYPGIEHVGGSMHESVPRGDAIMIKATCHNWSDETCITILKNCYKALPEDGKVIILDMIMPEEIDSSDATKYVSIIDNTMFILAGGKERTEKEFEKLCKESGFSKSVVVCLALSVFGVIEFYK</sequence>
<feature type="domain" description="O-methyltransferase C-terminal" evidence="5">
    <location>
        <begin position="141"/>
        <end position="346"/>
    </location>
</feature>
<dbReference type="Gene3D" id="3.40.50.150">
    <property type="entry name" value="Vaccinia Virus protein VP39"/>
    <property type="match status" value="1"/>
</dbReference>
<dbReference type="Pfam" id="PF08100">
    <property type="entry name" value="Dimerisation"/>
    <property type="match status" value="1"/>
</dbReference>
<dbReference type="InterPro" id="IPR036390">
    <property type="entry name" value="WH_DNA-bd_sf"/>
</dbReference>
<dbReference type="Gene3D" id="1.10.10.10">
    <property type="entry name" value="Winged helix-like DNA-binding domain superfamily/Winged helix DNA-binding domain"/>
    <property type="match status" value="1"/>
</dbReference>